<feature type="region of interest" description="Disordered" evidence="12">
    <location>
        <begin position="746"/>
        <end position="765"/>
    </location>
</feature>
<keyword evidence="11" id="KW-0407">Ion channel</keyword>
<dbReference type="GO" id="GO:0005251">
    <property type="term" value="F:delayed rectifier potassium channel activity"/>
    <property type="evidence" value="ECO:0007669"/>
    <property type="project" value="TreeGrafter"/>
</dbReference>
<feature type="compositionally biased region" description="Polar residues" evidence="12">
    <location>
        <begin position="635"/>
        <end position="656"/>
    </location>
</feature>
<feature type="domain" description="BTB" evidence="14">
    <location>
        <begin position="172"/>
        <end position="272"/>
    </location>
</feature>
<dbReference type="Gene3D" id="1.20.120.350">
    <property type="entry name" value="Voltage-gated potassium channels. Chain C"/>
    <property type="match status" value="1"/>
</dbReference>
<dbReference type="SUPFAM" id="SSF54695">
    <property type="entry name" value="POZ domain"/>
    <property type="match status" value="1"/>
</dbReference>
<dbReference type="InterPro" id="IPR028325">
    <property type="entry name" value="VG_K_chnl"/>
</dbReference>
<dbReference type="Pfam" id="PF02214">
    <property type="entry name" value="BTB_2"/>
    <property type="match status" value="1"/>
</dbReference>
<evidence type="ECO:0000256" key="7">
    <source>
        <dbReference type="ARBA" id="ARBA00022958"/>
    </source>
</evidence>
<keyword evidence="4 13" id="KW-0812">Transmembrane</keyword>
<feature type="transmembrane region" description="Helical" evidence="13">
    <location>
        <begin position="426"/>
        <end position="445"/>
    </location>
</feature>
<evidence type="ECO:0000256" key="3">
    <source>
        <dbReference type="ARBA" id="ARBA00022538"/>
    </source>
</evidence>
<dbReference type="InterPro" id="IPR011333">
    <property type="entry name" value="SKP1/BTB/POZ_sf"/>
</dbReference>
<dbReference type="AlphaFoldDB" id="A0A4S2LP51"/>
<evidence type="ECO:0000256" key="11">
    <source>
        <dbReference type="ARBA" id="ARBA00023303"/>
    </source>
</evidence>
<keyword evidence="2" id="KW-0813">Transport</keyword>
<dbReference type="Gene3D" id="3.30.710.10">
    <property type="entry name" value="Potassium Channel Kv1.1, Chain A"/>
    <property type="match status" value="1"/>
</dbReference>
<dbReference type="GO" id="GO:0008076">
    <property type="term" value="C:voltage-gated potassium channel complex"/>
    <property type="evidence" value="ECO:0007669"/>
    <property type="project" value="InterPro"/>
</dbReference>
<dbReference type="PRINTS" id="PR01491">
    <property type="entry name" value="KVCHANNEL"/>
</dbReference>
<feature type="transmembrane region" description="Helical" evidence="13">
    <location>
        <begin position="394"/>
        <end position="414"/>
    </location>
</feature>
<dbReference type="InterPro" id="IPR027359">
    <property type="entry name" value="Volt_channel_dom_sf"/>
</dbReference>
<keyword evidence="5" id="KW-0631">Potassium channel</keyword>
<feature type="compositionally biased region" description="Polar residues" evidence="12">
    <location>
        <begin position="57"/>
        <end position="68"/>
    </location>
</feature>
<name>A0A4S2LP51_OPIFE</name>
<feature type="region of interest" description="Disordered" evidence="12">
    <location>
        <begin position="1"/>
        <end position="68"/>
    </location>
</feature>
<dbReference type="InterPro" id="IPR005821">
    <property type="entry name" value="Ion_trans_dom"/>
</dbReference>
<dbReference type="GO" id="GO:0001508">
    <property type="term" value="P:action potential"/>
    <property type="evidence" value="ECO:0007669"/>
    <property type="project" value="TreeGrafter"/>
</dbReference>
<accession>A0A4S2LP51</accession>
<protein>
    <recommendedName>
        <fullName evidence="14">BTB domain-containing protein</fullName>
    </recommendedName>
</protein>
<dbReference type="PRINTS" id="PR01496">
    <property type="entry name" value="SHAKERCHANEL"/>
</dbReference>
<comment type="caution">
    <text evidence="15">The sequence shown here is derived from an EMBL/GenBank/DDBJ whole genome shotgun (WGS) entry which is preliminary data.</text>
</comment>
<organism evidence="15 16">
    <name type="scientific">Opisthorchis felineus</name>
    <dbReference type="NCBI Taxonomy" id="147828"/>
    <lineage>
        <taxon>Eukaryota</taxon>
        <taxon>Metazoa</taxon>
        <taxon>Spiralia</taxon>
        <taxon>Lophotrochozoa</taxon>
        <taxon>Platyhelminthes</taxon>
        <taxon>Trematoda</taxon>
        <taxon>Digenea</taxon>
        <taxon>Opisthorchiida</taxon>
        <taxon>Opisthorchiata</taxon>
        <taxon>Opisthorchiidae</taxon>
        <taxon>Opisthorchis</taxon>
    </lineage>
</organism>
<dbReference type="PANTHER" id="PTHR11537:SF113">
    <property type="entry name" value="POTASSIUM VOLTAGE-GATED CHANNEL PROTEIN SHAKER"/>
    <property type="match status" value="1"/>
</dbReference>
<dbReference type="InterPro" id="IPR000210">
    <property type="entry name" value="BTB/POZ_dom"/>
</dbReference>
<feature type="transmembrane region" description="Helical" evidence="13">
    <location>
        <begin position="558"/>
        <end position="579"/>
    </location>
</feature>
<keyword evidence="16" id="KW-1185">Reference proteome</keyword>
<evidence type="ECO:0000256" key="9">
    <source>
        <dbReference type="ARBA" id="ARBA00023065"/>
    </source>
</evidence>
<feature type="compositionally biased region" description="Polar residues" evidence="12">
    <location>
        <begin position="707"/>
        <end position="722"/>
    </location>
</feature>
<keyword evidence="8 13" id="KW-1133">Transmembrane helix</keyword>
<dbReference type="FunFam" id="1.20.120.350:FF:000071">
    <property type="entry name" value="Potassium voltage-gated channel protein shk-1"/>
    <property type="match status" value="1"/>
</dbReference>
<feature type="transmembrane region" description="Helical" evidence="13">
    <location>
        <begin position="304"/>
        <end position="327"/>
    </location>
</feature>
<evidence type="ECO:0000256" key="2">
    <source>
        <dbReference type="ARBA" id="ARBA00022448"/>
    </source>
</evidence>
<evidence type="ECO:0000256" key="6">
    <source>
        <dbReference type="ARBA" id="ARBA00022882"/>
    </source>
</evidence>
<proteinExistence type="predicted"/>
<keyword evidence="3" id="KW-0633">Potassium transport</keyword>
<keyword evidence="7" id="KW-0630">Potassium</keyword>
<evidence type="ECO:0000313" key="16">
    <source>
        <dbReference type="Proteomes" id="UP000308267"/>
    </source>
</evidence>
<dbReference type="SMART" id="SM00225">
    <property type="entry name" value="BTB"/>
    <property type="match status" value="1"/>
</dbReference>
<dbReference type="PRINTS" id="PR00169">
    <property type="entry name" value="KCHANNEL"/>
</dbReference>
<dbReference type="FunFam" id="1.10.287.70:FF:000002">
    <property type="entry name" value="Potassium voltage-gated channel subfamily a member"/>
    <property type="match status" value="1"/>
</dbReference>
<dbReference type="InterPro" id="IPR003972">
    <property type="entry name" value="K_chnl_volt-dep_Kv1"/>
</dbReference>
<keyword evidence="10 13" id="KW-0472">Membrane</keyword>
<evidence type="ECO:0000256" key="10">
    <source>
        <dbReference type="ARBA" id="ARBA00023136"/>
    </source>
</evidence>
<dbReference type="GO" id="GO:0051260">
    <property type="term" value="P:protein homooligomerization"/>
    <property type="evidence" value="ECO:0007669"/>
    <property type="project" value="InterPro"/>
</dbReference>
<gene>
    <name evidence="15" type="ORF">CRM22_005824</name>
</gene>
<evidence type="ECO:0000256" key="13">
    <source>
        <dbReference type="SAM" id="Phobius"/>
    </source>
</evidence>
<evidence type="ECO:0000256" key="5">
    <source>
        <dbReference type="ARBA" id="ARBA00022826"/>
    </source>
</evidence>
<reference evidence="15 16" key="1">
    <citation type="journal article" date="2019" name="BMC Genomics">
        <title>New insights from Opisthorchis felineus genome: update on genomics of the epidemiologically important liver flukes.</title>
        <authorList>
            <person name="Ershov N.I."/>
            <person name="Mordvinov V.A."/>
            <person name="Prokhortchouk E.B."/>
            <person name="Pakharukova M.Y."/>
            <person name="Gunbin K.V."/>
            <person name="Ustyantsev K."/>
            <person name="Genaev M.A."/>
            <person name="Blinov A.G."/>
            <person name="Mazur A."/>
            <person name="Boulygina E."/>
            <person name="Tsygankova S."/>
            <person name="Khrameeva E."/>
            <person name="Chekanov N."/>
            <person name="Fan G."/>
            <person name="Xiao A."/>
            <person name="Zhang H."/>
            <person name="Xu X."/>
            <person name="Yang H."/>
            <person name="Solovyev V."/>
            <person name="Lee S.M."/>
            <person name="Liu X."/>
            <person name="Afonnikov D.A."/>
            <person name="Skryabin K.G."/>
        </authorList>
    </citation>
    <scope>NUCLEOTIDE SEQUENCE [LARGE SCALE GENOMIC DNA]</scope>
    <source>
        <strain evidence="15">AK-0245</strain>
        <tissue evidence="15">Whole organism</tissue>
    </source>
</reference>
<sequence>MNTIHWASGTKPMNTEGVYGQLDRSYGPRPYSGMVGSGGGSTGLSTTTGPAPHGHSPGTTGQTDSAAASNTRAWANMDGAEGLKKPQEPGYLDLIASVAQNIGRTTCATLLSDTAVFPDDHLVTNSKEDVELSEETSKNLVRALAARPSTLFPAGQTLQRYEKKQMVEKGNERVVLNISGLRFETQLSTLRKFPNTLLGNPIKLDRYYDALRDEYFFDRNRPSFDAILYYYQSGGRLRRPVNVPIDVFTEEIHFYEIDEDAIEKYRDDEGFIREDVKVLPENKMQRKIWLLFEYPESSMAARTIAIFSVLVIILSIVIFCIETLPYFKHYQLITVDESQEMPLEDLVPNSNRSSAGHRNGHREVSDHEACNPVKDPQNCLVIRDYDIPAIEEPFFVVETVCIIWFTFDLLIRFASSPEKIAFFRNIMNFIDIVAIIPYFITLGTMMHEESRSQNQAMSLAILRVIRLVRVFRIFKLSRHSKGLQILGQTLKASTRELGLLVFFLLICVILFSSAVYFAEIDSERTYFKSIPDAFWWAVVTMTTVGYGDMRPVTVWGKLVGSLCAIAGVLTIALPVPVIVSNFNYFYHRETETEDKQTFIHVQSCASYASSSSSEFNSPDLQPNPKEADKINLISTRSQGNRQQEYNDNPIRTTTALVNGDGSKQGGFKQTYEVEPNEMRVGSILHMKSGSINEQRVDSVDRKSSRRIQQSHSTDEYLSSSKRTAAFEETNNDDDKRLSNEQELIQDPLKNYPPEPDEQSPPLYPGVARSRSAQFKVGSPTECMQCVKRSTEKHLTECLPDQTTNEHIQKANRQAPIDNTTKIHNIPFATSGGADGHSVAWIPTTTDLPLSPCIDTRQSRPTTFLQRCDWLTSSNRHTGKYSKSRSLEKPIETDV</sequence>
<dbReference type="Proteomes" id="UP000308267">
    <property type="component" value="Unassembled WGS sequence"/>
</dbReference>
<feature type="transmembrane region" description="Helical" evidence="13">
    <location>
        <begin position="497"/>
        <end position="518"/>
    </location>
</feature>
<dbReference type="Gene3D" id="1.10.287.70">
    <property type="match status" value="1"/>
</dbReference>
<evidence type="ECO:0000256" key="8">
    <source>
        <dbReference type="ARBA" id="ARBA00022989"/>
    </source>
</evidence>
<dbReference type="FunFam" id="3.30.710.10:FF:000053">
    <property type="entry name" value="potassium voltage-gated channel subfamily A member 4"/>
    <property type="match status" value="1"/>
</dbReference>
<feature type="region of interest" description="Disordered" evidence="12">
    <location>
        <begin position="685"/>
        <end position="738"/>
    </location>
</feature>
<dbReference type="SUPFAM" id="SSF81324">
    <property type="entry name" value="Voltage-gated potassium channels"/>
    <property type="match status" value="1"/>
</dbReference>
<comment type="subcellular location">
    <subcellularLocation>
        <location evidence="1">Membrane</location>
        <topology evidence="1">Multi-pass membrane protein</topology>
    </subcellularLocation>
</comment>
<dbReference type="PANTHER" id="PTHR11537">
    <property type="entry name" value="VOLTAGE-GATED POTASSIUM CHANNEL"/>
    <property type="match status" value="1"/>
</dbReference>
<keyword evidence="6" id="KW-0851">Voltage-gated channel</keyword>
<dbReference type="InterPro" id="IPR003131">
    <property type="entry name" value="T1-type_BTB"/>
</dbReference>
<dbReference type="Pfam" id="PF00520">
    <property type="entry name" value="Ion_trans"/>
    <property type="match status" value="1"/>
</dbReference>
<keyword evidence="9" id="KW-0406">Ion transport</keyword>
<dbReference type="InterPro" id="IPR003968">
    <property type="entry name" value="K_chnl_volt-dep_Kv"/>
</dbReference>
<evidence type="ECO:0000256" key="12">
    <source>
        <dbReference type="SAM" id="MobiDB-lite"/>
    </source>
</evidence>
<dbReference type="STRING" id="147828.A0A4S2LP51"/>
<evidence type="ECO:0000313" key="15">
    <source>
        <dbReference type="EMBL" id="TGZ65501.1"/>
    </source>
</evidence>
<dbReference type="EMBL" id="SJOL01006486">
    <property type="protein sequence ID" value="TGZ65501.1"/>
    <property type="molecule type" value="Genomic_DNA"/>
</dbReference>
<evidence type="ECO:0000259" key="14">
    <source>
        <dbReference type="SMART" id="SM00225"/>
    </source>
</evidence>
<dbReference type="OrthoDB" id="433309at2759"/>
<evidence type="ECO:0000256" key="1">
    <source>
        <dbReference type="ARBA" id="ARBA00004141"/>
    </source>
</evidence>
<evidence type="ECO:0000256" key="4">
    <source>
        <dbReference type="ARBA" id="ARBA00022692"/>
    </source>
</evidence>
<feature type="region of interest" description="Disordered" evidence="12">
    <location>
        <begin position="635"/>
        <end position="670"/>
    </location>
</feature>